<evidence type="ECO:0000313" key="4">
    <source>
        <dbReference type="Proteomes" id="UP000615026"/>
    </source>
</evidence>
<organism evidence="3 4">
    <name type="scientific">Leptolyngbya cf. ectocarpi LEGE 11479</name>
    <dbReference type="NCBI Taxonomy" id="1828722"/>
    <lineage>
        <taxon>Bacteria</taxon>
        <taxon>Bacillati</taxon>
        <taxon>Cyanobacteriota</taxon>
        <taxon>Cyanophyceae</taxon>
        <taxon>Leptolyngbyales</taxon>
        <taxon>Leptolyngbyaceae</taxon>
        <taxon>Leptolyngbya group</taxon>
        <taxon>Leptolyngbya</taxon>
    </lineage>
</organism>
<evidence type="ECO:0008006" key="5">
    <source>
        <dbReference type="Google" id="ProtNLM"/>
    </source>
</evidence>
<reference evidence="3" key="1">
    <citation type="submission" date="2020-10" db="EMBL/GenBank/DDBJ databases">
        <authorList>
            <person name="Castelo-Branco R."/>
            <person name="Eusebio N."/>
            <person name="Adriana R."/>
            <person name="Vieira A."/>
            <person name="Brugerolle De Fraissinette N."/>
            <person name="Rezende De Castro R."/>
            <person name="Schneider M.P."/>
            <person name="Vasconcelos V."/>
            <person name="Leao P.N."/>
        </authorList>
    </citation>
    <scope>NUCLEOTIDE SEQUENCE</scope>
    <source>
        <strain evidence="3">LEGE 11479</strain>
    </source>
</reference>
<keyword evidence="2" id="KW-0732">Signal</keyword>
<evidence type="ECO:0000313" key="3">
    <source>
        <dbReference type="EMBL" id="MBE9066107.1"/>
    </source>
</evidence>
<sequence>MRTFLPSTPQVGLASLFSAGLLAVGSTVTQAACLSGCSQNGLVFSEASSSFKITDVAGVGTRENPFVVYQDVLGLDISLAVSGLTNASQHSLFNRPGFAISIVSRNLTGAFWRFYDHELQETAGVSSSENDGLSFAQGLGAVRPYTSDRYTQADEVTDVRDFINFYRGAGVNPGESVRFDYFITDTIPNQQFYIRQRPDYRPNTTPTSVILQNSLKPIPEVQPTPVSPIETALQPTTVQPVAQPTNSPVPLTKTANNPQSVPEPSSSVVGLLSALLSMVLTTQRQRLRSPKP</sequence>
<evidence type="ECO:0000256" key="2">
    <source>
        <dbReference type="SAM" id="SignalP"/>
    </source>
</evidence>
<feature type="chain" id="PRO_5037209298" description="PEP-CTERM sorting domain-containing protein" evidence="2">
    <location>
        <begin position="32"/>
        <end position="292"/>
    </location>
</feature>
<name>A0A928X0A5_LEPEC</name>
<dbReference type="Proteomes" id="UP000615026">
    <property type="component" value="Unassembled WGS sequence"/>
</dbReference>
<feature type="signal peptide" evidence="2">
    <location>
        <begin position="1"/>
        <end position="31"/>
    </location>
</feature>
<feature type="compositionally biased region" description="Polar residues" evidence="1">
    <location>
        <begin position="238"/>
        <end position="257"/>
    </location>
</feature>
<proteinExistence type="predicted"/>
<keyword evidence="4" id="KW-1185">Reference proteome</keyword>
<dbReference type="RefSeq" id="WP_193991610.1">
    <property type="nucleotide sequence ID" value="NZ_JADEXP010000028.1"/>
</dbReference>
<feature type="region of interest" description="Disordered" evidence="1">
    <location>
        <begin position="238"/>
        <end position="266"/>
    </location>
</feature>
<accession>A0A928X0A5</accession>
<gene>
    <name evidence="3" type="ORF">IQ260_05530</name>
</gene>
<dbReference type="EMBL" id="JADEXP010000028">
    <property type="protein sequence ID" value="MBE9066107.1"/>
    <property type="molecule type" value="Genomic_DNA"/>
</dbReference>
<comment type="caution">
    <text evidence="3">The sequence shown here is derived from an EMBL/GenBank/DDBJ whole genome shotgun (WGS) entry which is preliminary data.</text>
</comment>
<evidence type="ECO:0000256" key="1">
    <source>
        <dbReference type="SAM" id="MobiDB-lite"/>
    </source>
</evidence>
<protein>
    <recommendedName>
        <fullName evidence="5">PEP-CTERM sorting domain-containing protein</fullName>
    </recommendedName>
</protein>
<dbReference type="AlphaFoldDB" id="A0A928X0A5"/>